<proteinExistence type="predicted"/>
<name>Q3ARW7_CHLCH</name>
<protein>
    <submittedName>
        <fullName evidence="1">Uncharacterized protein</fullName>
    </submittedName>
</protein>
<accession>Q3ARW7</accession>
<dbReference type="KEGG" id="cch:Cag_0995"/>
<evidence type="ECO:0000313" key="1">
    <source>
        <dbReference type="EMBL" id="ABB28258.1"/>
    </source>
</evidence>
<dbReference type="AlphaFoldDB" id="Q3ARW7"/>
<sequence>MSTMDTTTNTQELNRIISKLHTERVRYDCIETLGKVNEKEALLEASRYFIKATKKQITEAMQEIEAIKGKKYNSSFNPRAREGRDPKFFKCS</sequence>
<dbReference type="STRING" id="340177.Cag_0995"/>
<dbReference type="HOGENOM" id="CLU_2407911_0_0_10"/>
<dbReference type="EMBL" id="CP000108">
    <property type="protein sequence ID" value="ABB28258.1"/>
    <property type="molecule type" value="Genomic_DNA"/>
</dbReference>
<reference evidence="1" key="1">
    <citation type="submission" date="2005-08" db="EMBL/GenBank/DDBJ databases">
        <title>Complete sequence of Chlorobium chlorochromatii CaD3.</title>
        <authorList>
            <person name="Copeland A."/>
            <person name="Lucas S."/>
            <person name="Lapidus A."/>
            <person name="Barry K."/>
            <person name="Detter J.C."/>
            <person name="Glavina T."/>
            <person name="Hammon N."/>
            <person name="Israni S."/>
            <person name="Pitluck S."/>
            <person name="Bryant D."/>
            <person name="Schmutz J."/>
            <person name="Larimer F."/>
            <person name="Land M."/>
            <person name="Kyrpides N."/>
            <person name="Ivanova N."/>
            <person name="Richardson P."/>
        </authorList>
    </citation>
    <scope>NUCLEOTIDE SEQUENCE [LARGE SCALE GENOMIC DNA]</scope>
    <source>
        <strain evidence="1">CaD3</strain>
    </source>
</reference>
<gene>
    <name evidence="1" type="ordered locus">Cag_0995</name>
</gene>
<organism evidence="1">
    <name type="scientific">Chlorobium chlorochromatii (strain CaD3)</name>
    <dbReference type="NCBI Taxonomy" id="340177"/>
    <lineage>
        <taxon>Bacteria</taxon>
        <taxon>Pseudomonadati</taxon>
        <taxon>Chlorobiota</taxon>
        <taxon>Chlorobiia</taxon>
        <taxon>Chlorobiales</taxon>
        <taxon>Chlorobiaceae</taxon>
        <taxon>Chlorobium/Pelodictyon group</taxon>
        <taxon>Chlorobium</taxon>
    </lineage>
</organism>